<organism evidence="1 2">
    <name type="scientific">Anopheles maculatus</name>
    <dbReference type="NCBI Taxonomy" id="74869"/>
    <lineage>
        <taxon>Eukaryota</taxon>
        <taxon>Metazoa</taxon>
        <taxon>Ecdysozoa</taxon>
        <taxon>Arthropoda</taxon>
        <taxon>Hexapoda</taxon>
        <taxon>Insecta</taxon>
        <taxon>Pterygota</taxon>
        <taxon>Neoptera</taxon>
        <taxon>Endopterygota</taxon>
        <taxon>Diptera</taxon>
        <taxon>Nematocera</taxon>
        <taxon>Culicoidea</taxon>
        <taxon>Culicidae</taxon>
        <taxon>Anophelinae</taxon>
        <taxon>Anopheles</taxon>
        <taxon>Anopheles maculatus group</taxon>
    </lineage>
</organism>
<sequence>MEALQESPVHRFISLHIPLLHMQPPVQRSASVNMLSAANEDTCVSRYLCAKRSADFVADFLFAFLLVADAVHATVRKCSSIKASYRIEAAGPRNRKRSECFGN</sequence>
<accession>A0A182SI66</accession>
<proteinExistence type="predicted"/>
<dbReference type="EnsemblMetazoa" id="AMAM007302-RA">
    <property type="protein sequence ID" value="AMAM007302-PA"/>
    <property type="gene ID" value="AMAM007302"/>
</dbReference>
<reference evidence="2" key="1">
    <citation type="submission" date="2013-09" db="EMBL/GenBank/DDBJ databases">
        <title>The Genome Sequence of Anopheles maculatus species B.</title>
        <authorList>
            <consortium name="The Broad Institute Genomics Platform"/>
            <person name="Neafsey D.E."/>
            <person name="Besansky N."/>
            <person name="Howell P."/>
            <person name="Walton C."/>
            <person name="Young S.K."/>
            <person name="Zeng Q."/>
            <person name="Gargeya S."/>
            <person name="Fitzgerald M."/>
            <person name="Haas B."/>
            <person name="Abouelleil A."/>
            <person name="Allen A.W."/>
            <person name="Alvarado L."/>
            <person name="Arachchi H.M."/>
            <person name="Berlin A.M."/>
            <person name="Chapman S.B."/>
            <person name="Gainer-Dewar J."/>
            <person name="Goldberg J."/>
            <person name="Griggs A."/>
            <person name="Gujja S."/>
            <person name="Hansen M."/>
            <person name="Howarth C."/>
            <person name="Imamovic A."/>
            <person name="Ireland A."/>
            <person name="Larimer J."/>
            <person name="McCowan C."/>
            <person name="Murphy C."/>
            <person name="Pearson M."/>
            <person name="Poon T.W."/>
            <person name="Priest M."/>
            <person name="Roberts A."/>
            <person name="Saif S."/>
            <person name="Shea T."/>
            <person name="Sisk P."/>
            <person name="Sykes S."/>
            <person name="Wortman J."/>
            <person name="Nusbaum C."/>
            <person name="Birren B."/>
        </authorList>
    </citation>
    <scope>NUCLEOTIDE SEQUENCE [LARGE SCALE GENOMIC DNA]</scope>
    <source>
        <strain evidence="2">maculatus3</strain>
    </source>
</reference>
<reference evidence="1" key="2">
    <citation type="submission" date="2020-05" db="UniProtKB">
        <authorList>
            <consortium name="EnsemblMetazoa"/>
        </authorList>
    </citation>
    <scope>IDENTIFICATION</scope>
    <source>
        <strain evidence="1">maculatus3</strain>
    </source>
</reference>
<dbReference type="VEuPathDB" id="VectorBase:AMAM007302"/>
<evidence type="ECO:0000313" key="2">
    <source>
        <dbReference type="Proteomes" id="UP000075901"/>
    </source>
</evidence>
<dbReference type="Proteomes" id="UP000075901">
    <property type="component" value="Unassembled WGS sequence"/>
</dbReference>
<evidence type="ECO:0000313" key="1">
    <source>
        <dbReference type="EnsemblMetazoa" id="AMAM007302-PA"/>
    </source>
</evidence>
<protein>
    <submittedName>
        <fullName evidence="1">Uncharacterized protein</fullName>
    </submittedName>
</protein>
<name>A0A182SI66_9DIPT</name>
<keyword evidence="2" id="KW-1185">Reference proteome</keyword>
<dbReference type="AlphaFoldDB" id="A0A182SI66"/>